<evidence type="ECO:0000313" key="10">
    <source>
        <dbReference type="Proteomes" id="UP000294555"/>
    </source>
</evidence>
<dbReference type="InterPro" id="IPR013449">
    <property type="entry name" value="Rhamnulokinase"/>
</dbReference>
<sequence length="478" mass="52123">MSIHIAVDIGSSAVKMVAARVQPGGPVFCDEIYRFITPQRRTDNLLCWDLPLLLEQIKIGIGRAVAAFGPVDSIGFDSFGVDYVLLDEKGECCAPCISYRDKSHLAMAEISKTELCRLFAMTGGYFPIIGSIHRLRHQLRVSPLLHRRINSVLTLADYVAWCFSGRLCIERSGASTLLLLDTRNGTWSLPALAYAGLTIEQMPPLVDPGDVLGTLRPELAAQPGLAATLVVAPCSHDTGNITASCFRLSDEPQWFLSCGSWALYGIEHDRAQMGDDAFAAGLTNECAASHRVQTLYNLPGMWPVQRLKVELAPNEQDAVLIGRANQSTYRAAIDFSDEHLLSGDNFRYEVDQQCRRQCVPLPAGVDDYIRLALNSLCDGVARAAKALRSITGYPLTPLLLVGGGSRSDWLTQQLANFLQQPVARGAGDATSLGNLYYQLRGCYGTAFDFPPPAAVTLFQPSGAEAESFGLSRESFNER</sequence>
<keyword evidence="6" id="KW-0684">Rhamnose metabolism</keyword>
<evidence type="ECO:0000313" key="9">
    <source>
        <dbReference type="EMBL" id="TCL05449.1"/>
    </source>
</evidence>
<accession>A0A4R1NEX9</accession>
<keyword evidence="3" id="KW-0547">Nucleotide-binding</keyword>
<comment type="caution">
    <text evidence="9">The sequence shown here is derived from an EMBL/GenBank/DDBJ whole genome shotgun (WGS) entry which is preliminary data.</text>
</comment>
<evidence type="ECO:0000256" key="5">
    <source>
        <dbReference type="ARBA" id="ARBA00022840"/>
    </source>
</evidence>
<dbReference type="GO" id="GO:0005524">
    <property type="term" value="F:ATP binding"/>
    <property type="evidence" value="ECO:0007669"/>
    <property type="project" value="UniProtKB-KW"/>
</dbReference>
<dbReference type="PANTHER" id="PTHR43095:SF5">
    <property type="entry name" value="XYLULOSE KINASE"/>
    <property type="match status" value="1"/>
</dbReference>
<keyword evidence="10" id="KW-1185">Reference proteome</keyword>
<reference evidence="9 10" key="1">
    <citation type="submission" date="2019-02" db="EMBL/GenBank/DDBJ databases">
        <title>Investigation of anaerobic lignin degradation for improved lignocellulosic biofuels.</title>
        <authorList>
            <person name="Deangelis K."/>
        </authorList>
    </citation>
    <scope>NUCLEOTIDE SEQUENCE [LARGE SCALE GENOMIC DNA]</scope>
    <source>
        <strain evidence="9 10">159R</strain>
    </source>
</reference>
<evidence type="ECO:0000259" key="8">
    <source>
        <dbReference type="Pfam" id="PF02782"/>
    </source>
</evidence>
<dbReference type="AlphaFoldDB" id="A0A4R1NEX9"/>
<dbReference type="InterPro" id="IPR018485">
    <property type="entry name" value="FGGY_C"/>
</dbReference>
<dbReference type="Proteomes" id="UP000294555">
    <property type="component" value="Unassembled WGS sequence"/>
</dbReference>
<evidence type="ECO:0000256" key="2">
    <source>
        <dbReference type="ARBA" id="ARBA00022679"/>
    </source>
</evidence>
<dbReference type="Pfam" id="PF00370">
    <property type="entry name" value="FGGY_N"/>
    <property type="match status" value="1"/>
</dbReference>
<dbReference type="InterPro" id="IPR050406">
    <property type="entry name" value="FGGY_Carb_Kinase"/>
</dbReference>
<dbReference type="Pfam" id="PF02782">
    <property type="entry name" value="FGGY_C"/>
    <property type="match status" value="1"/>
</dbReference>
<dbReference type="SUPFAM" id="SSF53067">
    <property type="entry name" value="Actin-like ATPase domain"/>
    <property type="match status" value="2"/>
</dbReference>
<dbReference type="OrthoDB" id="9761504at2"/>
<dbReference type="RefSeq" id="WP_132924153.1">
    <property type="nucleotide sequence ID" value="NZ_SJOI01000001.1"/>
</dbReference>
<dbReference type="InterPro" id="IPR043129">
    <property type="entry name" value="ATPase_NBD"/>
</dbReference>
<protein>
    <submittedName>
        <fullName evidence="9">Rhamnulokinase</fullName>
    </submittedName>
</protein>
<feature type="domain" description="Carbohydrate kinase FGGY C-terminal" evidence="8">
    <location>
        <begin position="256"/>
        <end position="439"/>
    </location>
</feature>
<dbReference type="CDD" id="cd07771">
    <property type="entry name" value="ASKHA_NBD_FGGY_RhaB-like"/>
    <property type="match status" value="1"/>
</dbReference>
<dbReference type="GO" id="GO:0008993">
    <property type="term" value="F:rhamnulokinase activity"/>
    <property type="evidence" value="ECO:0007669"/>
    <property type="project" value="InterPro"/>
</dbReference>
<evidence type="ECO:0000256" key="6">
    <source>
        <dbReference type="ARBA" id="ARBA00023308"/>
    </source>
</evidence>
<keyword evidence="5" id="KW-0067">ATP-binding</keyword>
<proteinExistence type="inferred from homology"/>
<dbReference type="Gene3D" id="3.30.420.40">
    <property type="match status" value="2"/>
</dbReference>
<feature type="domain" description="Carbohydrate kinase FGGY N-terminal" evidence="7">
    <location>
        <begin position="70"/>
        <end position="238"/>
    </location>
</feature>
<name>A0A4R1NEX9_9GAMM</name>
<evidence type="ECO:0000256" key="3">
    <source>
        <dbReference type="ARBA" id="ARBA00022741"/>
    </source>
</evidence>
<keyword evidence="2" id="KW-0808">Transferase</keyword>
<dbReference type="GO" id="GO:0019301">
    <property type="term" value="P:rhamnose catabolic process"/>
    <property type="evidence" value="ECO:0007669"/>
    <property type="project" value="InterPro"/>
</dbReference>
<dbReference type="PANTHER" id="PTHR43095">
    <property type="entry name" value="SUGAR KINASE"/>
    <property type="match status" value="1"/>
</dbReference>
<gene>
    <name evidence="9" type="ORF">EZJ58_3636</name>
</gene>
<evidence type="ECO:0000259" key="7">
    <source>
        <dbReference type="Pfam" id="PF00370"/>
    </source>
</evidence>
<comment type="similarity">
    <text evidence="1">Belongs to the FGGY kinase family.</text>
</comment>
<organism evidence="9 10">
    <name type="scientific">Sodalis ligni</name>
    <dbReference type="NCBI Taxonomy" id="2697027"/>
    <lineage>
        <taxon>Bacteria</taxon>
        <taxon>Pseudomonadati</taxon>
        <taxon>Pseudomonadota</taxon>
        <taxon>Gammaproteobacteria</taxon>
        <taxon>Enterobacterales</taxon>
        <taxon>Bruguierivoracaceae</taxon>
        <taxon>Sodalis</taxon>
    </lineage>
</organism>
<evidence type="ECO:0000256" key="1">
    <source>
        <dbReference type="ARBA" id="ARBA00009156"/>
    </source>
</evidence>
<evidence type="ECO:0000256" key="4">
    <source>
        <dbReference type="ARBA" id="ARBA00022777"/>
    </source>
</evidence>
<keyword evidence="4 9" id="KW-0418">Kinase</keyword>
<dbReference type="InterPro" id="IPR018484">
    <property type="entry name" value="FGGY_N"/>
</dbReference>
<dbReference type="EMBL" id="SJOI01000001">
    <property type="protein sequence ID" value="TCL05449.1"/>
    <property type="molecule type" value="Genomic_DNA"/>
</dbReference>